<evidence type="ECO:0000256" key="4">
    <source>
        <dbReference type="ARBA" id="ARBA00022840"/>
    </source>
</evidence>
<sequence length="696" mass="77741">MAQLAIDKDFLREFARLERQVQDRVTEVFARFENAHHAGIHLERINNAHDTRFRSIRITHSLRGIVLAPESGDTYVLLKVLPHDKAYDWAKGRTASVNATTGRIEIRDTVAIDASLPELSRMAETAPTRLFAAVDDGDLIQLGIDQQTLGFARALTDPVQLEAAKSFLPSTQWDVLYGLAAGLSPDEVWMELSEAIVAEPVDTDDLVAAVKRSPDRIVLVDGPDELMAIFAHPFALWRIYLHPAQRSVVRKRYRGPARVSGGPGTGKTVVALHRAHFLAEQGEGRILVTTFTSALTDSLKAGIKLLTPFPEVANRIEVLNVDQLAHRIFRDAHGSPSILQRAEEKIIWQHILENLGLDFSESFLADEWRQVVLAQRVSSAREYLAAKRDGRGRQLGPRQKAQVWQALLEFTETLRTEGHWTHETVRAEATRLLENRNDKPYRHIVVDEAQDLSAEGWRLLREATPGDRDDIFIAGDTHQRIYNNRVTLKDVGINIRGRSSKLRINYRTTAEILAWSLGLMRGERIDDMEDGLDSIAGCRSDVHGLPPEPQGFATLDAELDHLRAKIRTWLGSGVQPGEIGVAARAKWLLTMAQQSLSSASIPTGMLAEGRAADEAVSLGTMHLMKGLEYRCLAVIGVGDRQIPARNAVTPIEEDETTHRQDLQRELCLLFVACTRAREQLSVTWHGARSRFLANMD</sequence>
<keyword evidence="2 9" id="KW-0378">Hydrolase</keyword>
<dbReference type="InterPro" id="IPR014017">
    <property type="entry name" value="DNA_helicase_UvrD-like_C"/>
</dbReference>
<dbReference type="PANTHER" id="PTHR11070:SF45">
    <property type="entry name" value="DNA 3'-5' HELICASE"/>
    <property type="match status" value="1"/>
</dbReference>
<evidence type="ECO:0000256" key="7">
    <source>
        <dbReference type="ARBA" id="ARBA00034808"/>
    </source>
</evidence>
<evidence type="ECO:0000256" key="1">
    <source>
        <dbReference type="ARBA" id="ARBA00022741"/>
    </source>
</evidence>
<evidence type="ECO:0000256" key="8">
    <source>
        <dbReference type="ARBA" id="ARBA00048988"/>
    </source>
</evidence>
<proteinExistence type="predicted"/>
<gene>
    <name evidence="11" type="ORF">GCM10009754_80250</name>
</gene>
<evidence type="ECO:0000256" key="9">
    <source>
        <dbReference type="PROSITE-ProRule" id="PRU00560"/>
    </source>
</evidence>
<organism evidence="11 12">
    <name type="scientific">Amycolatopsis minnesotensis</name>
    <dbReference type="NCBI Taxonomy" id="337894"/>
    <lineage>
        <taxon>Bacteria</taxon>
        <taxon>Bacillati</taxon>
        <taxon>Actinomycetota</taxon>
        <taxon>Actinomycetes</taxon>
        <taxon>Pseudonocardiales</taxon>
        <taxon>Pseudonocardiaceae</taxon>
        <taxon>Amycolatopsis</taxon>
    </lineage>
</organism>
<dbReference type="PROSITE" id="PS51198">
    <property type="entry name" value="UVRD_HELICASE_ATP_BIND"/>
    <property type="match status" value="1"/>
</dbReference>
<keyword evidence="5" id="KW-0413">Isomerase</keyword>
<keyword evidence="12" id="KW-1185">Reference proteome</keyword>
<keyword evidence="3 9" id="KW-0347">Helicase</keyword>
<dbReference type="SUPFAM" id="SSF52540">
    <property type="entry name" value="P-loop containing nucleoside triphosphate hydrolases"/>
    <property type="match status" value="1"/>
</dbReference>
<evidence type="ECO:0000313" key="11">
    <source>
        <dbReference type="EMBL" id="GAA1989915.1"/>
    </source>
</evidence>
<comment type="catalytic activity">
    <reaction evidence="6">
        <text>Couples ATP hydrolysis with the unwinding of duplex DNA by translocating in the 3'-5' direction.</text>
        <dbReference type="EC" id="5.6.2.4"/>
    </reaction>
</comment>
<keyword evidence="4 9" id="KW-0067">ATP-binding</keyword>
<dbReference type="InterPro" id="IPR014016">
    <property type="entry name" value="UvrD-like_ATP-bd"/>
</dbReference>
<dbReference type="Proteomes" id="UP001501116">
    <property type="component" value="Unassembled WGS sequence"/>
</dbReference>
<evidence type="ECO:0000256" key="3">
    <source>
        <dbReference type="ARBA" id="ARBA00022806"/>
    </source>
</evidence>
<evidence type="ECO:0000259" key="10">
    <source>
        <dbReference type="PROSITE" id="PS51198"/>
    </source>
</evidence>
<evidence type="ECO:0000313" key="12">
    <source>
        <dbReference type="Proteomes" id="UP001501116"/>
    </source>
</evidence>
<evidence type="ECO:0000256" key="5">
    <source>
        <dbReference type="ARBA" id="ARBA00023235"/>
    </source>
</evidence>
<reference evidence="11 12" key="1">
    <citation type="journal article" date="2019" name="Int. J. Syst. Evol. Microbiol.">
        <title>The Global Catalogue of Microorganisms (GCM) 10K type strain sequencing project: providing services to taxonomists for standard genome sequencing and annotation.</title>
        <authorList>
            <consortium name="The Broad Institute Genomics Platform"/>
            <consortium name="The Broad Institute Genome Sequencing Center for Infectious Disease"/>
            <person name="Wu L."/>
            <person name="Ma J."/>
        </authorList>
    </citation>
    <scope>NUCLEOTIDE SEQUENCE [LARGE SCALE GENOMIC DNA]</scope>
    <source>
        <strain evidence="11 12">JCM 14545</strain>
    </source>
</reference>
<dbReference type="EMBL" id="BAAANN010000053">
    <property type="protein sequence ID" value="GAA1989915.1"/>
    <property type="molecule type" value="Genomic_DNA"/>
</dbReference>
<dbReference type="Gene3D" id="3.40.50.300">
    <property type="entry name" value="P-loop containing nucleotide triphosphate hydrolases"/>
    <property type="match status" value="2"/>
</dbReference>
<dbReference type="Pfam" id="PF13361">
    <property type="entry name" value="UvrD_C"/>
    <property type="match status" value="1"/>
</dbReference>
<comment type="catalytic activity">
    <reaction evidence="8">
        <text>ATP + H2O = ADP + phosphate + H(+)</text>
        <dbReference type="Rhea" id="RHEA:13065"/>
        <dbReference type="ChEBI" id="CHEBI:15377"/>
        <dbReference type="ChEBI" id="CHEBI:15378"/>
        <dbReference type="ChEBI" id="CHEBI:30616"/>
        <dbReference type="ChEBI" id="CHEBI:43474"/>
        <dbReference type="ChEBI" id="CHEBI:456216"/>
        <dbReference type="EC" id="5.6.2.4"/>
    </reaction>
</comment>
<dbReference type="GO" id="GO:0004386">
    <property type="term" value="F:helicase activity"/>
    <property type="evidence" value="ECO:0007669"/>
    <property type="project" value="UniProtKB-KW"/>
</dbReference>
<feature type="binding site" evidence="9">
    <location>
        <begin position="261"/>
        <end position="268"/>
    </location>
    <ligand>
        <name>ATP</name>
        <dbReference type="ChEBI" id="CHEBI:30616"/>
    </ligand>
</feature>
<dbReference type="EC" id="5.6.2.4" evidence="7"/>
<comment type="caution">
    <text evidence="11">The sequence shown here is derived from an EMBL/GenBank/DDBJ whole genome shotgun (WGS) entry which is preliminary data.</text>
</comment>
<protein>
    <recommendedName>
        <fullName evidence="7">DNA 3'-5' helicase</fullName>
        <ecNumber evidence="7">5.6.2.4</ecNumber>
    </recommendedName>
</protein>
<dbReference type="PANTHER" id="PTHR11070">
    <property type="entry name" value="UVRD / RECB / PCRA DNA HELICASE FAMILY MEMBER"/>
    <property type="match status" value="1"/>
</dbReference>
<accession>A0ABN2SQN6</accession>
<dbReference type="Pfam" id="PF00580">
    <property type="entry name" value="UvrD-helicase"/>
    <property type="match status" value="1"/>
</dbReference>
<keyword evidence="1 9" id="KW-0547">Nucleotide-binding</keyword>
<evidence type="ECO:0000256" key="2">
    <source>
        <dbReference type="ARBA" id="ARBA00022801"/>
    </source>
</evidence>
<dbReference type="InterPro" id="IPR000212">
    <property type="entry name" value="DNA_helicase_UvrD/REP"/>
</dbReference>
<feature type="domain" description="UvrD-like helicase ATP-binding" evidence="10">
    <location>
        <begin position="240"/>
        <end position="509"/>
    </location>
</feature>
<dbReference type="RefSeq" id="WP_344430889.1">
    <property type="nucleotide sequence ID" value="NZ_BAAANN010000053.1"/>
</dbReference>
<evidence type="ECO:0000256" key="6">
    <source>
        <dbReference type="ARBA" id="ARBA00034617"/>
    </source>
</evidence>
<dbReference type="InterPro" id="IPR027417">
    <property type="entry name" value="P-loop_NTPase"/>
</dbReference>
<name>A0ABN2SQN6_9PSEU</name>